<dbReference type="SMART" id="SM00631">
    <property type="entry name" value="Zn_pept"/>
    <property type="match status" value="1"/>
</dbReference>
<comment type="cofactor">
    <cofactor evidence="1">
        <name>Zn(2+)</name>
        <dbReference type="ChEBI" id="CHEBI:29105"/>
    </cofactor>
</comment>
<organism evidence="9 10">
    <name type="scientific">Variimorphobacter saccharofermentans</name>
    <dbReference type="NCBI Taxonomy" id="2755051"/>
    <lineage>
        <taxon>Bacteria</taxon>
        <taxon>Bacillati</taxon>
        <taxon>Bacillota</taxon>
        <taxon>Clostridia</taxon>
        <taxon>Lachnospirales</taxon>
        <taxon>Lachnospiraceae</taxon>
        <taxon>Variimorphobacter</taxon>
    </lineage>
</organism>
<evidence type="ECO:0000256" key="7">
    <source>
        <dbReference type="PROSITE-ProRule" id="PRU01379"/>
    </source>
</evidence>
<dbReference type="PROSITE" id="PS52035">
    <property type="entry name" value="PEPTIDASE_M14"/>
    <property type="match status" value="1"/>
</dbReference>
<keyword evidence="5" id="KW-0862">Zinc</keyword>
<evidence type="ECO:0000256" key="4">
    <source>
        <dbReference type="ARBA" id="ARBA00022801"/>
    </source>
</evidence>
<keyword evidence="3" id="KW-0645">Protease</keyword>
<comment type="caution">
    <text evidence="9">The sequence shown here is derived from an EMBL/GenBank/DDBJ whole genome shotgun (WGS) entry which is preliminary data.</text>
</comment>
<dbReference type="GO" id="GO:0005615">
    <property type="term" value="C:extracellular space"/>
    <property type="evidence" value="ECO:0007669"/>
    <property type="project" value="TreeGrafter"/>
</dbReference>
<proteinExistence type="inferred from homology"/>
<dbReference type="RefSeq" id="WP_228352749.1">
    <property type="nucleotide sequence ID" value="NZ_JACEGA010000001.1"/>
</dbReference>
<evidence type="ECO:0000259" key="8">
    <source>
        <dbReference type="PROSITE" id="PS52035"/>
    </source>
</evidence>
<dbReference type="GO" id="GO:0008270">
    <property type="term" value="F:zinc ion binding"/>
    <property type="evidence" value="ECO:0007669"/>
    <property type="project" value="InterPro"/>
</dbReference>
<reference evidence="9 10" key="1">
    <citation type="submission" date="2020-07" db="EMBL/GenBank/DDBJ databases">
        <title>Characterization and genome sequencing of isolate MD1, a novel member within the family Lachnospiraceae.</title>
        <authorList>
            <person name="Rettenmaier R."/>
            <person name="Di Bello L."/>
            <person name="Zinser C."/>
            <person name="Scheitz K."/>
            <person name="Liebl W."/>
            <person name="Zverlov V."/>
        </authorList>
    </citation>
    <scope>NUCLEOTIDE SEQUENCE [LARGE SCALE GENOMIC DNA]</scope>
    <source>
        <strain evidence="9 10">MD1</strain>
    </source>
</reference>
<name>A0A839K0W5_9FIRM</name>
<dbReference type="SUPFAM" id="SSF53187">
    <property type="entry name" value="Zn-dependent exopeptidases"/>
    <property type="match status" value="1"/>
</dbReference>
<dbReference type="Pfam" id="PF00246">
    <property type="entry name" value="Peptidase_M14"/>
    <property type="match status" value="2"/>
</dbReference>
<dbReference type="InterPro" id="IPR000834">
    <property type="entry name" value="Peptidase_M14"/>
</dbReference>
<dbReference type="GO" id="GO:0006508">
    <property type="term" value="P:proteolysis"/>
    <property type="evidence" value="ECO:0007669"/>
    <property type="project" value="UniProtKB-KW"/>
</dbReference>
<evidence type="ECO:0000256" key="3">
    <source>
        <dbReference type="ARBA" id="ARBA00022670"/>
    </source>
</evidence>
<keyword evidence="6" id="KW-0482">Metalloprotease</keyword>
<gene>
    <name evidence="9" type="ORF">H0486_09265</name>
</gene>
<protein>
    <recommendedName>
        <fullName evidence="8">Peptidase M14 domain-containing protein</fullName>
    </recommendedName>
</protein>
<evidence type="ECO:0000256" key="5">
    <source>
        <dbReference type="ARBA" id="ARBA00022833"/>
    </source>
</evidence>
<evidence type="ECO:0000256" key="6">
    <source>
        <dbReference type="ARBA" id="ARBA00023049"/>
    </source>
</evidence>
<evidence type="ECO:0000256" key="1">
    <source>
        <dbReference type="ARBA" id="ARBA00001947"/>
    </source>
</evidence>
<dbReference type="GO" id="GO:0004181">
    <property type="term" value="F:metallocarboxypeptidase activity"/>
    <property type="evidence" value="ECO:0007669"/>
    <property type="project" value="InterPro"/>
</dbReference>
<dbReference type="PANTHER" id="PTHR11705">
    <property type="entry name" value="PROTEASE FAMILY M14 CARBOXYPEPTIDASE A,B"/>
    <property type="match status" value="1"/>
</dbReference>
<evidence type="ECO:0000256" key="2">
    <source>
        <dbReference type="ARBA" id="ARBA00005988"/>
    </source>
</evidence>
<dbReference type="AlphaFoldDB" id="A0A839K0W5"/>
<dbReference type="Proteomes" id="UP000574276">
    <property type="component" value="Unassembled WGS sequence"/>
</dbReference>
<keyword evidence="10" id="KW-1185">Reference proteome</keyword>
<evidence type="ECO:0000313" key="9">
    <source>
        <dbReference type="EMBL" id="MBB2183067.1"/>
    </source>
</evidence>
<accession>A0A839K0W5</accession>
<feature type="domain" description="Peptidase M14" evidence="8">
    <location>
        <begin position="7"/>
        <end position="320"/>
    </location>
</feature>
<keyword evidence="4" id="KW-0378">Hydrolase</keyword>
<dbReference type="PRINTS" id="PR00765">
    <property type="entry name" value="CRBOXYPTASEA"/>
</dbReference>
<sequence length="320" mass="37845">MINMDEPIYSYDTLIHDTKKLEEQYHSILDCVTIGSSHDNRDIVLLKLGIGEKYIICCSGVHARETINPIVLMRIIEYYSQMYMEYQEHTNRFKTLIKNPTRHIGEEYEQMLYGACIYELLQTFTILFVPLLNPDGYMVSLKGFDEIRNDELRRKCLDYNIPHYEWKFNARGVDINRNFPCKLWRQKDSTDHSASENETKALIDLFHEYKSMGFLDFHSRGKSIYYYRSMMSESYNLKQLKIANRFREITNYDLEVPENEIDSGDSGGNTVHYFSENFHKPALTIETVDEDATFPLDIKYRESTFEELKLMIFEYGSLIL</sequence>
<dbReference type="Gene3D" id="3.40.630.10">
    <property type="entry name" value="Zn peptidases"/>
    <property type="match status" value="1"/>
</dbReference>
<dbReference type="PANTHER" id="PTHR11705:SF143">
    <property type="entry name" value="SLL0236 PROTEIN"/>
    <property type="match status" value="1"/>
</dbReference>
<comment type="similarity">
    <text evidence="2 7">Belongs to the peptidase M14 family.</text>
</comment>
<feature type="active site" description="Proton donor/acceptor" evidence="7">
    <location>
        <position position="286"/>
    </location>
</feature>
<evidence type="ECO:0000313" key="10">
    <source>
        <dbReference type="Proteomes" id="UP000574276"/>
    </source>
</evidence>
<dbReference type="EMBL" id="JACEGA010000001">
    <property type="protein sequence ID" value="MBB2183067.1"/>
    <property type="molecule type" value="Genomic_DNA"/>
</dbReference>